<evidence type="ECO:0000313" key="3">
    <source>
        <dbReference type="EMBL" id="AXX96500.1"/>
    </source>
</evidence>
<dbReference type="InterPro" id="IPR012336">
    <property type="entry name" value="Thioredoxin-like_fold"/>
</dbReference>
<keyword evidence="4" id="KW-1185">Reference proteome</keyword>
<reference evidence="3 4" key="1">
    <citation type="submission" date="2018-09" db="EMBL/GenBank/DDBJ databases">
        <title>Profundibacter amoris BAR1 gen. nov., sp. nov., a new member of the Roseobacter clade isolated at Lokis Castle Vent Field on the Arctic Mid-Oceanic Ridge.</title>
        <authorList>
            <person name="Le Moine Bauer S."/>
            <person name="Sjoeberg A.G."/>
            <person name="L'Haridon S."/>
            <person name="Stokke R."/>
            <person name="Roalkvam I."/>
            <person name="Steen I.H."/>
            <person name="Dahle H."/>
        </authorList>
    </citation>
    <scope>NUCLEOTIDE SEQUENCE [LARGE SCALE GENOMIC DNA]</scope>
    <source>
        <strain evidence="3 4">BAR1</strain>
    </source>
</reference>
<dbReference type="CDD" id="cd03193">
    <property type="entry name" value="GST_C_Metaxin"/>
    <property type="match status" value="1"/>
</dbReference>
<dbReference type="GO" id="GO:0016740">
    <property type="term" value="F:transferase activity"/>
    <property type="evidence" value="ECO:0007669"/>
    <property type="project" value="UniProtKB-KW"/>
</dbReference>
<dbReference type="SUPFAM" id="SSF47616">
    <property type="entry name" value="GST C-terminal domain-like"/>
    <property type="match status" value="1"/>
</dbReference>
<dbReference type="Gene3D" id="1.20.1050.10">
    <property type="match status" value="1"/>
</dbReference>
<feature type="domain" description="Metaxin glutathione S-transferase" evidence="1">
    <location>
        <begin position="163"/>
        <end position="224"/>
    </location>
</feature>
<dbReference type="Pfam" id="PF17172">
    <property type="entry name" value="GST_N_4"/>
    <property type="match status" value="1"/>
</dbReference>
<sequence>MLTLLTFPDHFGEPGSSPFVVKSICLLNMSGQPWQRKLADVRKMPKQKLPVLKVGERLIPDSENIRSYLEEQGAEFDAGLSDSDLAASRAFIRMAEEHLYFHQVADRWLRDDVWAVTRDVIFEAIPKPIRGIISGKIRKKLQAGLYTQGIARFTEAERAERAGRDLQAIKLQLGDKPYLFGNSPTAADASVCPMLSGLVSIPLPTEVSNLVKNDAVLTDYIARMRDALYHIPQ</sequence>
<keyword evidence="3" id="KW-0808">Transferase</keyword>
<organism evidence="3 4">
    <name type="scientific">Profundibacter amoris</name>
    <dbReference type="NCBI Taxonomy" id="2171755"/>
    <lineage>
        <taxon>Bacteria</taxon>
        <taxon>Pseudomonadati</taxon>
        <taxon>Pseudomonadota</taxon>
        <taxon>Alphaproteobacteria</taxon>
        <taxon>Rhodobacterales</taxon>
        <taxon>Paracoccaceae</taxon>
        <taxon>Profundibacter</taxon>
    </lineage>
</organism>
<dbReference type="AlphaFoldDB" id="A0A347UCC2"/>
<dbReference type="InterPro" id="IPR026928">
    <property type="entry name" value="FAX/IsoI-like"/>
</dbReference>
<dbReference type="OrthoDB" id="7664269at2"/>
<dbReference type="EMBL" id="CP032125">
    <property type="protein sequence ID" value="AXX96500.1"/>
    <property type="molecule type" value="Genomic_DNA"/>
</dbReference>
<dbReference type="InterPro" id="IPR036282">
    <property type="entry name" value="Glutathione-S-Trfase_C_sf"/>
</dbReference>
<proteinExistence type="predicted"/>
<evidence type="ECO:0000313" key="4">
    <source>
        <dbReference type="Proteomes" id="UP000261704"/>
    </source>
</evidence>
<protein>
    <submittedName>
        <fullName evidence="3">Glutathione S-transferase family protein</fullName>
    </submittedName>
</protein>
<dbReference type="SFLD" id="SFLDS00019">
    <property type="entry name" value="Glutathione_Transferase_(cytos"/>
    <property type="match status" value="1"/>
</dbReference>
<dbReference type="Gene3D" id="3.40.30.10">
    <property type="entry name" value="Glutaredoxin"/>
    <property type="match status" value="1"/>
</dbReference>
<dbReference type="SUPFAM" id="SSF52833">
    <property type="entry name" value="Thioredoxin-like"/>
    <property type="match status" value="1"/>
</dbReference>
<accession>A0A347UCC2</accession>
<gene>
    <name evidence="3" type="ORF">BAR1_00245</name>
</gene>
<dbReference type="InterPro" id="IPR050931">
    <property type="entry name" value="Mito_Protein_Transport_Metaxin"/>
</dbReference>
<dbReference type="SFLD" id="SFLDG01200">
    <property type="entry name" value="SUF1.1"/>
    <property type="match status" value="1"/>
</dbReference>
<dbReference type="PANTHER" id="PTHR12289:SF41">
    <property type="entry name" value="FAILED AXON CONNECTIONS-RELATED"/>
    <property type="match status" value="1"/>
</dbReference>
<dbReference type="SFLD" id="SFLDG01180">
    <property type="entry name" value="SUF1"/>
    <property type="match status" value="1"/>
</dbReference>
<evidence type="ECO:0000259" key="2">
    <source>
        <dbReference type="Pfam" id="PF17172"/>
    </source>
</evidence>
<dbReference type="PANTHER" id="PTHR12289">
    <property type="entry name" value="METAXIN RELATED"/>
    <property type="match status" value="1"/>
</dbReference>
<dbReference type="Proteomes" id="UP000261704">
    <property type="component" value="Chromosome"/>
</dbReference>
<evidence type="ECO:0000259" key="1">
    <source>
        <dbReference type="Pfam" id="PF17171"/>
    </source>
</evidence>
<feature type="domain" description="Thioredoxin-like fold" evidence="2">
    <location>
        <begin position="18"/>
        <end position="112"/>
    </location>
</feature>
<dbReference type="InterPro" id="IPR033468">
    <property type="entry name" value="Metaxin_GST"/>
</dbReference>
<dbReference type="InterPro" id="IPR040079">
    <property type="entry name" value="Glutathione_S-Trfase"/>
</dbReference>
<dbReference type="InterPro" id="IPR036249">
    <property type="entry name" value="Thioredoxin-like_sf"/>
</dbReference>
<dbReference type="RefSeq" id="WP_118941158.1">
    <property type="nucleotide sequence ID" value="NZ_CP032125.1"/>
</dbReference>
<dbReference type="KEGG" id="pamo:BAR1_00245"/>
<dbReference type="Pfam" id="PF17171">
    <property type="entry name" value="GST_C_6"/>
    <property type="match status" value="1"/>
</dbReference>
<name>A0A347UCC2_9RHOB</name>